<proteinExistence type="predicted"/>
<comment type="caution">
    <text evidence="1">The sequence shown here is derived from an EMBL/GenBank/DDBJ whole genome shotgun (WGS) entry which is preliminary data.</text>
</comment>
<gene>
    <name evidence="1" type="ORF">B0T14DRAFT_567977</name>
</gene>
<dbReference type="AlphaFoldDB" id="A0AA40BWJ2"/>
<name>A0AA40BWJ2_9PEZI</name>
<evidence type="ECO:0000313" key="2">
    <source>
        <dbReference type="Proteomes" id="UP001175000"/>
    </source>
</evidence>
<dbReference type="Proteomes" id="UP001175000">
    <property type="component" value="Unassembled WGS sequence"/>
</dbReference>
<accession>A0AA40BWJ2</accession>
<protein>
    <submittedName>
        <fullName evidence="1">Uncharacterized protein</fullName>
    </submittedName>
</protein>
<reference evidence="1" key="1">
    <citation type="submission" date="2023-06" db="EMBL/GenBank/DDBJ databases">
        <title>Genome-scale phylogeny and comparative genomics of the fungal order Sordariales.</title>
        <authorList>
            <consortium name="Lawrence Berkeley National Laboratory"/>
            <person name="Hensen N."/>
            <person name="Bonometti L."/>
            <person name="Westerberg I."/>
            <person name="Brannstrom I.O."/>
            <person name="Guillou S."/>
            <person name="Cros-Aarteil S."/>
            <person name="Calhoun S."/>
            <person name="Haridas S."/>
            <person name="Kuo A."/>
            <person name="Mondo S."/>
            <person name="Pangilinan J."/>
            <person name="Riley R."/>
            <person name="Labutti K."/>
            <person name="Andreopoulos B."/>
            <person name="Lipzen A."/>
            <person name="Chen C."/>
            <person name="Yanf M."/>
            <person name="Daum C."/>
            <person name="Ng V."/>
            <person name="Clum A."/>
            <person name="Steindorff A."/>
            <person name="Ohm R."/>
            <person name="Martin F."/>
            <person name="Silar P."/>
            <person name="Natvig D."/>
            <person name="Lalanne C."/>
            <person name="Gautier V."/>
            <person name="Ament-Velasquez S.L."/>
            <person name="Kruys A."/>
            <person name="Hutchinson M.I."/>
            <person name="Powell A.J."/>
            <person name="Barry K."/>
            <person name="Miller A.N."/>
            <person name="Grigoriev I.V."/>
            <person name="Debuchy R."/>
            <person name="Gladieux P."/>
            <person name="Thoren M.H."/>
            <person name="Johannesson H."/>
        </authorList>
    </citation>
    <scope>NUCLEOTIDE SEQUENCE</scope>
    <source>
        <strain evidence="1">CBS 606.72</strain>
    </source>
</reference>
<sequence>MPMPRPTEDRPSAIENFGWKEGAGVHLVECSPLVPAEEESTVAPKTENSWLSLVIYCDDDKDCADIKHIPSASDVCVKKMSNVSDDYQKWESSEWVYCHFDERGWFSWALSRFARLFPPATEVG</sequence>
<dbReference type="EMBL" id="JAULSU010000005">
    <property type="protein sequence ID" value="KAK0616371.1"/>
    <property type="molecule type" value="Genomic_DNA"/>
</dbReference>
<keyword evidence="2" id="KW-1185">Reference proteome</keyword>
<organism evidence="1 2">
    <name type="scientific">Immersiella caudata</name>
    <dbReference type="NCBI Taxonomy" id="314043"/>
    <lineage>
        <taxon>Eukaryota</taxon>
        <taxon>Fungi</taxon>
        <taxon>Dikarya</taxon>
        <taxon>Ascomycota</taxon>
        <taxon>Pezizomycotina</taxon>
        <taxon>Sordariomycetes</taxon>
        <taxon>Sordariomycetidae</taxon>
        <taxon>Sordariales</taxon>
        <taxon>Lasiosphaeriaceae</taxon>
        <taxon>Immersiella</taxon>
    </lineage>
</organism>
<evidence type="ECO:0000313" key="1">
    <source>
        <dbReference type="EMBL" id="KAK0616371.1"/>
    </source>
</evidence>